<organism evidence="2 3">
    <name type="scientific">Arachnia rubra</name>
    <dbReference type="NCBI Taxonomy" id="1547448"/>
    <lineage>
        <taxon>Bacteria</taxon>
        <taxon>Bacillati</taxon>
        <taxon>Actinomycetota</taxon>
        <taxon>Actinomycetes</taxon>
        <taxon>Propionibacteriales</taxon>
        <taxon>Propionibacteriaceae</taxon>
        <taxon>Arachnia</taxon>
    </lineage>
</organism>
<feature type="compositionally biased region" description="Basic residues" evidence="1">
    <location>
        <begin position="33"/>
        <end position="43"/>
    </location>
</feature>
<dbReference type="EMBL" id="CP072384">
    <property type="protein sequence ID" value="QUC07772.1"/>
    <property type="molecule type" value="Genomic_DNA"/>
</dbReference>
<protein>
    <submittedName>
        <fullName evidence="2">Uncharacterized protein</fullName>
    </submittedName>
</protein>
<reference evidence="2 3" key="1">
    <citation type="submission" date="2021-03" db="EMBL/GenBank/DDBJ databases">
        <title>Human Oral Microbial Genomes.</title>
        <authorList>
            <person name="Johnston C.D."/>
            <person name="Chen T."/>
            <person name="Dewhirst F.E."/>
        </authorList>
    </citation>
    <scope>NUCLEOTIDE SEQUENCE [LARGE SCALE GENOMIC DNA]</scope>
    <source>
        <strain evidence="2 3">DSMZ 100122</strain>
    </source>
</reference>
<gene>
    <name evidence="2" type="ORF">J5A65_12740</name>
</gene>
<evidence type="ECO:0000313" key="2">
    <source>
        <dbReference type="EMBL" id="QUC07772.1"/>
    </source>
</evidence>
<name>A0ABX7Y3X2_9ACTN</name>
<evidence type="ECO:0000313" key="3">
    <source>
        <dbReference type="Proteomes" id="UP000678513"/>
    </source>
</evidence>
<feature type="region of interest" description="Disordered" evidence="1">
    <location>
        <begin position="20"/>
        <end position="43"/>
    </location>
</feature>
<keyword evidence="3" id="KW-1185">Reference proteome</keyword>
<dbReference type="Proteomes" id="UP000678513">
    <property type="component" value="Chromosome"/>
</dbReference>
<evidence type="ECO:0000256" key="1">
    <source>
        <dbReference type="SAM" id="MobiDB-lite"/>
    </source>
</evidence>
<sequence length="43" mass="4815">MPPGPLNDLGRQLRHIEIPHVSNPIPHPSGTRTGRRMVLRPGR</sequence>
<proteinExistence type="predicted"/>
<accession>A0ABX7Y3X2</accession>